<dbReference type="EMBL" id="JAVIZA010000001">
    <property type="protein sequence ID" value="MDR6167105.1"/>
    <property type="molecule type" value="Genomic_DNA"/>
</dbReference>
<reference evidence="2 3" key="1">
    <citation type="submission" date="2023-08" db="EMBL/GenBank/DDBJ databases">
        <title>Functional and genomic diversity of the sorghum phyllosphere microbiome.</title>
        <authorList>
            <person name="Shade A."/>
        </authorList>
    </citation>
    <scope>NUCLEOTIDE SEQUENCE [LARGE SCALE GENOMIC DNA]</scope>
    <source>
        <strain evidence="2 3">SORGH_AS_0919</strain>
    </source>
</reference>
<feature type="domain" description="SAF" evidence="1">
    <location>
        <begin position="43"/>
        <end position="105"/>
    </location>
</feature>
<dbReference type="Proteomes" id="UP001260188">
    <property type="component" value="Unassembled WGS sequence"/>
</dbReference>
<keyword evidence="3" id="KW-1185">Reference proteome</keyword>
<accession>A0ABU1HZN4</accession>
<sequence length="208" mass="21108">MAVRTSLRSRIRRADARVIIGVVLVLVSIAGVWSVVSAARQTSTVLSAARTIVVGEPVDAADLRVVEVVLGPAGDLYAAPGTLEPGGVASRTIPAGELVPRAAVASPAEADATTVVVQTTNAVPGSVTAGTRVEVWSAPRRERDVFADPRILVPDATVRALQSSEGLVGQQRSAAVELVVPRDDVAAVLAAIGSGDAISVIPATGGGR</sequence>
<dbReference type="SMART" id="SM00858">
    <property type="entry name" value="SAF"/>
    <property type="match status" value="1"/>
</dbReference>
<name>A0ABU1HZN4_9MICO</name>
<protein>
    <recommendedName>
        <fullName evidence="1">SAF domain-containing protein</fullName>
    </recommendedName>
</protein>
<gene>
    <name evidence="2" type="ORF">QE367_001309</name>
</gene>
<organism evidence="2 3">
    <name type="scientific">Microbacterium paludicola</name>
    <dbReference type="NCBI Taxonomy" id="300019"/>
    <lineage>
        <taxon>Bacteria</taxon>
        <taxon>Bacillati</taxon>
        <taxon>Actinomycetota</taxon>
        <taxon>Actinomycetes</taxon>
        <taxon>Micrococcales</taxon>
        <taxon>Microbacteriaceae</taxon>
        <taxon>Microbacterium</taxon>
    </lineage>
</organism>
<evidence type="ECO:0000313" key="2">
    <source>
        <dbReference type="EMBL" id="MDR6167105.1"/>
    </source>
</evidence>
<evidence type="ECO:0000259" key="1">
    <source>
        <dbReference type="SMART" id="SM00858"/>
    </source>
</evidence>
<evidence type="ECO:0000313" key="3">
    <source>
        <dbReference type="Proteomes" id="UP001260188"/>
    </source>
</evidence>
<dbReference type="InterPro" id="IPR013974">
    <property type="entry name" value="SAF"/>
</dbReference>
<comment type="caution">
    <text evidence="2">The sequence shown here is derived from an EMBL/GenBank/DDBJ whole genome shotgun (WGS) entry which is preliminary data.</text>
</comment>
<dbReference type="Pfam" id="PF08666">
    <property type="entry name" value="SAF"/>
    <property type="match status" value="1"/>
</dbReference>
<proteinExistence type="predicted"/>
<dbReference type="RefSeq" id="WP_088380244.1">
    <property type="nucleotide sequence ID" value="NZ_JAVIZA010000001.1"/>
</dbReference>